<reference evidence="1" key="1">
    <citation type="journal article" date="2020" name="mSystems">
        <title>Genome- and Community-Level Interaction Insights into Carbon Utilization and Element Cycling Functions of Hydrothermarchaeota in Hydrothermal Sediment.</title>
        <authorList>
            <person name="Zhou Z."/>
            <person name="Liu Y."/>
            <person name="Xu W."/>
            <person name="Pan J."/>
            <person name="Luo Z.H."/>
            <person name="Li M."/>
        </authorList>
    </citation>
    <scope>NUCLEOTIDE SEQUENCE [LARGE SCALE GENOMIC DNA]</scope>
    <source>
        <strain evidence="1">SpSt-573</strain>
    </source>
</reference>
<protein>
    <submittedName>
        <fullName evidence="1">GatB/YqeY domain-containing protein</fullName>
    </submittedName>
</protein>
<comment type="caution">
    <text evidence="1">The sequence shown here is derived from an EMBL/GenBank/DDBJ whole genome shotgun (WGS) entry which is preliminary data.</text>
</comment>
<name>A0A7C4PMY2_9CHLR</name>
<dbReference type="Gene3D" id="1.10.1510.10">
    <property type="entry name" value="Uncharacterised protein YqeY/AIM41 PF09424, N-terminal domain"/>
    <property type="match status" value="1"/>
</dbReference>
<dbReference type="Pfam" id="PF09424">
    <property type="entry name" value="YqeY"/>
    <property type="match status" value="1"/>
</dbReference>
<dbReference type="GO" id="GO:0016884">
    <property type="term" value="F:carbon-nitrogen ligase activity, with glutamine as amido-N-donor"/>
    <property type="evidence" value="ECO:0007669"/>
    <property type="project" value="InterPro"/>
</dbReference>
<dbReference type="InterPro" id="IPR019004">
    <property type="entry name" value="YqeY/Aim41"/>
</dbReference>
<dbReference type="InterPro" id="IPR003789">
    <property type="entry name" value="Asn/Gln_tRNA_amidoTrase-B-like"/>
</dbReference>
<organism evidence="1">
    <name type="scientific">Anaerolinea thermolimosa</name>
    <dbReference type="NCBI Taxonomy" id="229919"/>
    <lineage>
        <taxon>Bacteria</taxon>
        <taxon>Bacillati</taxon>
        <taxon>Chloroflexota</taxon>
        <taxon>Anaerolineae</taxon>
        <taxon>Anaerolineales</taxon>
        <taxon>Anaerolineaceae</taxon>
        <taxon>Anaerolinea</taxon>
    </lineage>
</organism>
<dbReference type="InterPro" id="IPR023168">
    <property type="entry name" value="GatB_Yqey_C_2"/>
</dbReference>
<dbReference type="Gene3D" id="1.10.10.410">
    <property type="match status" value="1"/>
</dbReference>
<gene>
    <name evidence="1" type="ORF">ENT37_11785</name>
</gene>
<proteinExistence type="predicted"/>
<evidence type="ECO:0000313" key="1">
    <source>
        <dbReference type="EMBL" id="HGS22529.1"/>
    </source>
</evidence>
<dbReference type="InterPro" id="IPR042184">
    <property type="entry name" value="YqeY/Aim41_N"/>
</dbReference>
<sequence length="148" mass="16106">MNIRKSLENALHDAMRQKDTPTMNAIRSVIAAIKLAEVEAGSPLDDVAVSSIIQKEIKSRRESIADAEKAGRSDLVNLAKQDIAVLEKFLPQQLTDAELEELTRQTIQEVGATSISDMGKVMKALLPKVQGRSPGDKVSQMVKRVLAG</sequence>
<dbReference type="EMBL" id="DSYK01000583">
    <property type="protein sequence ID" value="HGS22529.1"/>
    <property type="molecule type" value="Genomic_DNA"/>
</dbReference>
<accession>A0A7C4PMY2</accession>
<dbReference type="PANTHER" id="PTHR28055:SF1">
    <property type="entry name" value="ALTERED INHERITANCE OF MITOCHONDRIA PROTEIN 41, MITOCHONDRIAL"/>
    <property type="match status" value="1"/>
</dbReference>
<dbReference type="SUPFAM" id="SSF89095">
    <property type="entry name" value="GatB/YqeY motif"/>
    <property type="match status" value="1"/>
</dbReference>
<dbReference type="PANTHER" id="PTHR28055">
    <property type="entry name" value="ALTERED INHERITANCE OF MITOCHONDRIA PROTEIN 41, MITOCHONDRIAL"/>
    <property type="match status" value="1"/>
</dbReference>
<dbReference type="AlphaFoldDB" id="A0A7C4PMY2"/>